<dbReference type="HOGENOM" id="CLU_3363961_0_0_7"/>
<keyword evidence="2" id="KW-1185">Reference proteome</keyword>
<name>W4LN32_ENTF1</name>
<comment type="caution">
    <text evidence="1">The sequence shown here is derived from an EMBL/GenBank/DDBJ whole genome shotgun (WGS) entry which is preliminary data.</text>
</comment>
<accession>W4LN32</accession>
<organism evidence="1 2">
    <name type="scientific">Entotheonella factor</name>
    <dbReference type="NCBI Taxonomy" id="1429438"/>
    <lineage>
        <taxon>Bacteria</taxon>
        <taxon>Pseudomonadati</taxon>
        <taxon>Nitrospinota/Tectimicrobiota group</taxon>
        <taxon>Candidatus Tectimicrobiota</taxon>
        <taxon>Candidatus Entotheonellia</taxon>
        <taxon>Candidatus Entotheonellales</taxon>
        <taxon>Candidatus Entotheonellaceae</taxon>
        <taxon>Candidatus Entotheonella</taxon>
    </lineage>
</organism>
<proteinExistence type="predicted"/>
<gene>
    <name evidence="1" type="ORF">ETSY1_14715</name>
</gene>
<protein>
    <submittedName>
        <fullName evidence="1">Uncharacterized protein</fullName>
    </submittedName>
</protein>
<evidence type="ECO:0000313" key="1">
    <source>
        <dbReference type="EMBL" id="ETW99508.1"/>
    </source>
</evidence>
<reference evidence="1 2" key="1">
    <citation type="journal article" date="2014" name="Nature">
        <title>An environmental bacterial taxon with a large and distinct metabolic repertoire.</title>
        <authorList>
            <person name="Wilson M.C."/>
            <person name="Mori T."/>
            <person name="Ruckert C."/>
            <person name="Uria A.R."/>
            <person name="Helf M.J."/>
            <person name="Takada K."/>
            <person name="Gernert C."/>
            <person name="Steffens U.A."/>
            <person name="Heycke N."/>
            <person name="Schmitt S."/>
            <person name="Rinke C."/>
            <person name="Helfrich E.J."/>
            <person name="Brachmann A.O."/>
            <person name="Gurgui C."/>
            <person name="Wakimoto T."/>
            <person name="Kracht M."/>
            <person name="Crusemann M."/>
            <person name="Hentschel U."/>
            <person name="Abe I."/>
            <person name="Matsunaga S."/>
            <person name="Kalinowski J."/>
            <person name="Takeyama H."/>
            <person name="Piel J."/>
        </authorList>
    </citation>
    <scope>NUCLEOTIDE SEQUENCE [LARGE SCALE GENOMIC DNA]</scope>
    <source>
        <strain evidence="2">TSY1</strain>
    </source>
</reference>
<dbReference type="AlphaFoldDB" id="W4LN32"/>
<sequence length="35" mass="4208">MQKYLNIAELIWEKDKLCLSSFELKITAHYEMSKC</sequence>
<dbReference type="EMBL" id="AZHW01000439">
    <property type="protein sequence ID" value="ETW99508.1"/>
    <property type="molecule type" value="Genomic_DNA"/>
</dbReference>
<dbReference type="Proteomes" id="UP000019141">
    <property type="component" value="Unassembled WGS sequence"/>
</dbReference>
<evidence type="ECO:0000313" key="2">
    <source>
        <dbReference type="Proteomes" id="UP000019141"/>
    </source>
</evidence>